<evidence type="ECO:0000313" key="2">
    <source>
        <dbReference type="Proteomes" id="UP000828390"/>
    </source>
</evidence>
<proteinExistence type="predicted"/>
<reference evidence="1" key="2">
    <citation type="submission" date="2020-11" db="EMBL/GenBank/DDBJ databases">
        <authorList>
            <person name="McCartney M.A."/>
            <person name="Auch B."/>
            <person name="Kono T."/>
            <person name="Mallez S."/>
            <person name="Becker A."/>
            <person name="Gohl D.M."/>
            <person name="Silverstein K.A.T."/>
            <person name="Koren S."/>
            <person name="Bechman K.B."/>
            <person name="Herman A."/>
            <person name="Abrahante J.E."/>
            <person name="Garbe J."/>
        </authorList>
    </citation>
    <scope>NUCLEOTIDE SEQUENCE</scope>
    <source>
        <strain evidence="1">Duluth1</strain>
        <tissue evidence="1">Whole animal</tissue>
    </source>
</reference>
<dbReference type="EMBL" id="JAIWYP010000015">
    <property type="protein sequence ID" value="KAH3705665.1"/>
    <property type="molecule type" value="Genomic_DNA"/>
</dbReference>
<protein>
    <submittedName>
        <fullName evidence="1">Uncharacterized protein</fullName>
    </submittedName>
</protein>
<keyword evidence="2" id="KW-1185">Reference proteome</keyword>
<gene>
    <name evidence="1" type="ORF">DPMN_080742</name>
</gene>
<comment type="caution">
    <text evidence="1">The sequence shown here is derived from an EMBL/GenBank/DDBJ whole genome shotgun (WGS) entry which is preliminary data.</text>
</comment>
<dbReference type="AlphaFoldDB" id="A0A9D3YVN5"/>
<organism evidence="1 2">
    <name type="scientific">Dreissena polymorpha</name>
    <name type="common">Zebra mussel</name>
    <name type="synonym">Mytilus polymorpha</name>
    <dbReference type="NCBI Taxonomy" id="45954"/>
    <lineage>
        <taxon>Eukaryota</taxon>
        <taxon>Metazoa</taxon>
        <taxon>Spiralia</taxon>
        <taxon>Lophotrochozoa</taxon>
        <taxon>Mollusca</taxon>
        <taxon>Bivalvia</taxon>
        <taxon>Autobranchia</taxon>
        <taxon>Heteroconchia</taxon>
        <taxon>Euheterodonta</taxon>
        <taxon>Imparidentia</taxon>
        <taxon>Neoheterodontei</taxon>
        <taxon>Myida</taxon>
        <taxon>Dreissenoidea</taxon>
        <taxon>Dreissenidae</taxon>
        <taxon>Dreissena</taxon>
    </lineage>
</organism>
<name>A0A9D3YVN5_DREPO</name>
<evidence type="ECO:0000313" key="1">
    <source>
        <dbReference type="EMBL" id="KAH3705665.1"/>
    </source>
</evidence>
<reference evidence="1" key="1">
    <citation type="journal article" date="2019" name="bioRxiv">
        <title>The Genome of the Zebra Mussel, Dreissena polymorpha: A Resource for Invasive Species Research.</title>
        <authorList>
            <person name="McCartney M.A."/>
            <person name="Auch B."/>
            <person name="Kono T."/>
            <person name="Mallez S."/>
            <person name="Zhang Y."/>
            <person name="Obille A."/>
            <person name="Becker A."/>
            <person name="Abrahante J.E."/>
            <person name="Garbe J."/>
            <person name="Badalamenti J.P."/>
            <person name="Herman A."/>
            <person name="Mangelson H."/>
            <person name="Liachko I."/>
            <person name="Sullivan S."/>
            <person name="Sone E.D."/>
            <person name="Koren S."/>
            <person name="Silverstein K.A.T."/>
            <person name="Beckman K.B."/>
            <person name="Gohl D.M."/>
        </authorList>
    </citation>
    <scope>NUCLEOTIDE SEQUENCE</scope>
    <source>
        <strain evidence="1">Duluth1</strain>
        <tissue evidence="1">Whole animal</tissue>
    </source>
</reference>
<dbReference type="Proteomes" id="UP000828390">
    <property type="component" value="Unassembled WGS sequence"/>
</dbReference>
<accession>A0A9D3YVN5</accession>
<sequence>MKLLVTPKMISEFGGQRKGHNNDLKSLRSRKPHQLRLRSLRMQLLVLSLLLVVFDAQREWLPSKTVPGVTSSASPVGYQVTLPAAVELSYNKVPDPWVAASERTSSRMVDQWASQVVPATQQKATQSKKPVHSPLHVKDSLSSENFKYCFFLIVLRKSIITNFKISTALT</sequence>